<dbReference type="Pfam" id="PF01103">
    <property type="entry name" value="Omp85"/>
    <property type="match status" value="1"/>
</dbReference>
<evidence type="ECO:0000256" key="6">
    <source>
        <dbReference type="ARBA" id="ARBA00022729"/>
    </source>
</evidence>
<evidence type="ECO:0000256" key="10">
    <source>
        <dbReference type="ARBA" id="ARBA00093548"/>
    </source>
</evidence>
<feature type="chain" id="PRO_5041601207" description="Translocation and assembly module subunit TamA" evidence="11">
    <location>
        <begin position="24"/>
        <end position="573"/>
    </location>
</feature>
<comment type="subcellular location">
    <subcellularLocation>
        <location evidence="1">Cell outer membrane</location>
    </subcellularLocation>
</comment>
<evidence type="ECO:0000256" key="5">
    <source>
        <dbReference type="ARBA" id="ARBA00022692"/>
    </source>
</evidence>
<evidence type="ECO:0000256" key="1">
    <source>
        <dbReference type="ARBA" id="ARBA00004442"/>
    </source>
</evidence>
<dbReference type="InterPro" id="IPR039910">
    <property type="entry name" value="D15-like"/>
</dbReference>
<dbReference type="GO" id="GO:0009306">
    <property type="term" value="P:protein secretion"/>
    <property type="evidence" value="ECO:0007669"/>
    <property type="project" value="TreeGrafter"/>
</dbReference>
<comment type="similarity">
    <text evidence="2">Belongs to the TamA family.</text>
</comment>
<dbReference type="PANTHER" id="PTHR12815:SF47">
    <property type="entry name" value="TRANSLOCATION AND ASSEMBLY MODULE SUBUNIT TAMA"/>
    <property type="match status" value="1"/>
</dbReference>
<dbReference type="Proteomes" id="UP000218676">
    <property type="component" value="Chromosome 1"/>
</dbReference>
<dbReference type="InterPro" id="IPR000184">
    <property type="entry name" value="Bac_surfAg_D15"/>
</dbReference>
<keyword evidence="5" id="KW-0812">Transmembrane</keyword>
<dbReference type="Proteomes" id="UP000516656">
    <property type="component" value="Chromosome 1"/>
</dbReference>
<evidence type="ECO:0000256" key="9">
    <source>
        <dbReference type="ARBA" id="ARBA00033063"/>
    </source>
</evidence>
<evidence type="ECO:0000256" key="7">
    <source>
        <dbReference type="ARBA" id="ARBA00023136"/>
    </source>
</evidence>
<evidence type="ECO:0000313" key="16">
    <source>
        <dbReference type="Proteomes" id="UP000218676"/>
    </source>
</evidence>
<dbReference type="GO" id="GO:0009279">
    <property type="term" value="C:cell outer membrane"/>
    <property type="evidence" value="ECO:0007669"/>
    <property type="project" value="UniProtKB-SubCell"/>
</dbReference>
<evidence type="ECO:0000313" key="17">
    <source>
        <dbReference type="Proteomes" id="UP000516656"/>
    </source>
</evidence>
<dbReference type="EMBL" id="CP061854">
    <property type="protein sequence ID" value="QOD56263.1"/>
    <property type="molecule type" value="Genomic_DNA"/>
</dbReference>
<dbReference type="Gene3D" id="2.40.160.50">
    <property type="entry name" value="membrane protein fhac: a member of the omp85/tpsb transporter family"/>
    <property type="match status" value="1"/>
</dbReference>
<dbReference type="RefSeq" id="WP_086957504.1">
    <property type="nucleotide sequence ID" value="NZ_AP018045.1"/>
</dbReference>
<dbReference type="EMBL" id="AP018045">
    <property type="protein sequence ID" value="BAX51757.1"/>
    <property type="molecule type" value="Genomic_DNA"/>
</dbReference>
<organism evidence="15 17">
    <name type="scientific">Photobacterium damsela subsp. piscicida</name>
    <name type="common">Pasteurella piscicida</name>
    <dbReference type="NCBI Taxonomy" id="38294"/>
    <lineage>
        <taxon>Bacteria</taxon>
        <taxon>Pseudomonadati</taxon>
        <taxon>Pseudomonadota</taxon>
        <taxon>Gammaproteobacteria</taxon>
        <taxon>Vibrionales</taxon>
        <taxon>Vibrionaceae</taxon>
        <taxon>Photobacterium</taxon>
    </lineage>
</organism>
<feature type="domain" description="Bacterial surface antigen (D15)" evidence="12">
    <location>
        <begin position="265"/>
        <end position="570"/>
    </location>
</feature>
<gene>
    <name evidence="15" type="ORF">IC627_13740</name>
    <name evidence="14" type="ORF">PDPUS_1_00382</name>
</gene>
<keyword evidence="4" id="KW-1134">Transmembrane beta strand</keyword>
<dbReference type="InterPro" id="IPR035243">
    <property type="entry name" value="TamA_POTRA_Dom_1"/>
</dbReference>
<protein>
    <recommendedName>
        <fullName evidence="3">Translocation and assembly module subunit TamA</fullName>
    </recommendedName>
    <alternativeName>
        <fullName evidence="9">Autotransporter assembly factor TamA</fullName>
    </alternativeName>
</protein>
<dbReference type="PANTHER" id="PTHR12815">
    <property type="entry name" value="SORTING AND ASSEMBLY MACHINERY SAMM50 PROTEIN FAMILY MEMBER"/>
    <property type="match status" value="1"/>
</dbReference>
<evidence type="ECO:0000256" key="8">
    <source>
        <dbReference type="ARBA" id="ARBA00023237"/>
    </source>
</evidence>
<dbReference type="Gene3D" id="3.10.20.310">
    <property type="entry name" value="membrane protein fhac"/>
    <property type="match status" value="3"/>
</dbReference>
<dbReference type="AlphaFoldDB" id="A0A1V1V8N5"/>
<evidence type="ECO:0000256" key="11">
    <source>
        <dbReference type="SAM" id="SignalP"/>
    </source>
</evidence>
<evidence type="ECO:0000313" key="15">
    <source>
        <dbReference type="EMBL" id="QOD56263.1"/>
    </source>
</evidence>
<dbReference type="GO" id="GO:0097347">
    <property type="term" value="C:TAM protein secretion complex"/>
    <property type="evidence" value="ECO:0007669"/>
    <property type="project" value="TreeGrafter"/>
</dbReference>
<keyword evidence="8" id="KW-0998">Cell outer membrane</keyword>
<evidence type="ECO:0000259" key="12">
    <source>
        <dbReference type="Pfam" id="PF01103"/>
    </source>
</evidence>
<evidence type="ECO:0000256" key="2">
    <source>
        <dbReference type="ARBA" id="ARBA00010248"/>
    </source>
</evidence>
<evidence type="ECO:0000256" key="3">
    <source>
        <dbReference type="ARBA" id="ARBA00015419"/>
    </source>
</evidence>
<reference evidence="15 17" key="3">
    <citation type="submission" date="2020-09" db="EMBL/GenBank/DDBJ databases">
        <title>Complete, closed and curated genome sequences of Photobacterium damselae subsp. piscicida isolates from Australia indicate localised evolution and additional plasmid-borne pathogenicity mechanisms.</title>
        <authorList>
            <person name="Baseggio L."/>
            <person name="Silayeva O."/>
            <person name="Buller N."/>
            <person name="Landos M."/>
            <person name="Engelstaedter J."/>
            <person name="Barnes A.C."/>
        </authorList>
    </citation>
    <scope>NUCLEOTIDE SEQUENCE [LARGE SCALE GENOMIC DNA]</scope>
    <source>
        <strain evidence="15 17">AS-16-0540-1</strain>
    </source>
</reference>
<evidence type="ECO:0000259" key="13">
    <source>
        <dbReference type="Pfam" id="PF17243"/>
    </source>
</evidence>
<dbReference type="Pfam" id="PF17243">
    <property type="entry name" value="POTRA_TamA_1"/>
    <property type="match status" value="1"/>
</dbReference>
<reference evidence="16" key="2">
    <citation type="submission" date="2017-05" db="EMBL/GenBank/DDBJ databases">
        <title>Whole genome sequence of fish pathogenic bacteria, Photobacterium damselae subsp. piscicida, strain 91-197, isolated from hybrid striped bass (Morone sp.) in USA.</title>
        <authorList>
            <person name="Teru Y."/>
            <person name="Hikima J."/>
            <person name="Kono T."/>
            <person name="Sakai M."/>
            <person name="Takano T."/>
            <person name="Hawke J.P."/>
            <person name="Takeyama H."/>
            <person name="Aoki T."/>
        </authorList>
    </citation>
    <scope>NUCLEOTIDE SEQUENCE [LARGE SCALE GENOMIC DNA]</scope>
    <source>
        <strain evidence="16">91-197</strain>
    </source>
</reference>
<reference evidence="14" key="1">
    <citation type="journal article" date="2017" name="Genome Announc.">
        <title>Whole-Genome Sequence of Photobacterium damselae subsp. piscicida Strain 91-197, Isolated from Hybrid Striped Bass (Morone sp.) in the United States.</title>
        <authorList>
            <person name="Teru Y."/>
            <person name="Hikima J."/>
            <person name="Kono T."/>
            <person name="Sakai M."/>
            <person name="Takano T."/>
            <person name="Hawke J.P."/>
            <person name="Takeyama H."/>
            <person name="Aoki T."/>
        </authorList>
    </citation>
    <scope>NUCLEOTIDE SEQUENCE</scope>
    <source>
        <strain evidence="14">91-197</strain>
    </source>
</reference>
<feature type="domain" description="TamA POTRA" evidence="13">
    <location>
        <begin position="26"/>
        <end position="98"/>
    </location>
</feature>
<feature type="signal peptide" evidence="11">
    <location>
        <begin position="1"/>
        <end position="23"/>
    </location>
</feature>
<keyword evidence="6 11" id="KW-0732">Signal</keyword>
<keyword evidence="7" id="KW-0472">Membrane</keyword>
<comment type="subunit">
    <text evidence="10">Interacts with TamB to form the translocation and assembly module (TAM).</text>
</comment>
<sequence length="573" mass="63778">MKKFFKPLSLTAFALAFSTAAHASSSLKIKGLDGKLESNVEAYLSGIPKEDYSATLRFQEQVEDEVKQALQALGYYQPSIDYRAKPDGDEIDITITVDAGTATHIAKSDIEITGAAANDPDFLALIRNSGLSIGDQLNHGNYEAFKSSLSSLALKKGYFDAEMTKSVMEVAPSRAEAFIIIHFDSGKRYNFGQTLFQGSQIDQDRLDSLIPYQENEPYLASTLGLFNERLSSVGWFSSIFVGGDVNERKGDEIPIHVALSPAVRNKVEVGMGYSTDVGYNFKLNWKKPWINSKGHSLTVKSEFSKVQPKIEAAYKIPLDDVLNNYYQVIGGIRYVDNHDTRSTEYSAGLERHWKLESGWKRIASLRWLYEDYKQGEFESGVAHMLIPGLTYTRTRTRGGAMPTWGDRQMFSVEVTDPALGSDNRLARLRGQTAWIRSLSENQRGLFRLDAGAVFTDHLATVPPSMRFFAGGDNSIRGYGYESVGPRDSAGKLLGGKYMATSSLEYQYRVYGDWWGAIFYDYGSAWNDSPDWVSGAGVGVRWASPVGPVTLDFAWGLDKEKDKFQLHFSLGPEL</sequence>
<name>A0A1V1V8N5_PHODP</name>
<evidence type="ECO:0000256" key="4">
    <source>
        <dbReference type="ARBA" id="ARBA00022452"/>
    </source>
</evidence>
<proteinExistence type="inferred from homology"/>
<accession>A0A1V1V8N5</accession>
<evidence type="ECO:0000313" key="14">
    <source>
        <dbReference type="EMBL" id="BAX51757.1"/>
    </source>
</evidence>